<dbReference type="VEuPathDB" id="FungiDB:VP01_238g8"/>
<evidence type="ECO:0000313" key="1">
    <source>
        <dbReference type="EMBL" id="KNZ56501.1"/>
    </source>
</evidence>
<sequence>MVDGDNDESLYPVTPLPPPLCTYQPFQDSSPCNEELWIQKSTHRGLKDFGQFPRESDFRSKTFRVLRCQFVTQPITAWLEWLLAKPEIELAIDTWASEVRNSNNEFGDIQHGSMFRNKISSKHKSMGVFAISCMNLPPNLQNKISYICLAGVTPGPYSADKDTIKHLLKPIVDKLISLDSGVIMKTHQYPWGWSVRVKLLCLLGDLLATKKVGGFASPTATRYCTWCLAQCQALQNIELSVT</sequence>
<proteinExistence type="predicted"/>
<accession>A0A0L6V6T0</accession>
<comment type="caution">
    <text evidence="1">The sequence shown here is derived from an EMBL/GenBank/DDBJ whole genome shotgun (WGS) entry which is preliminary data.</text>
</comment>
<dbReference type="OrthoDB" id="3039677at2759"/>
<evidence type="ECO:0000313" key="2">
    <source>
        <dbReference type="Proteomes" id="UP000037035"/>
    </source>
</evidence>
<protein>
    <submittedName>
        <fullName evidence="1">Uncharacterized protein</fullName>
    </submittedName>
</protein>
<dbReference type="EMBL" id="LAVV01007269">
    <property type="protein sequence ID" value="KNZ56501.1"/>
    <property type="molecule type" value="Genomic_DNA"/>
</dbReference>
<organism evidence="1 2">
    <name type="scientific">Puccinia sorghi</name>
    <dbReference type="NCBI Taxonomy" id="27349"/>
    <lineage>
        <taxon>Eukaryota</taxon>
        <taxon>Fungi</taxon>
        <taxon>Dikarya</taxon>
        <taxon>Basidiomycota</taxon>
        <taxon>Pucciniomycotina</taxon>
        <taxon>Pucciniomycetes</taxon>
        <taxon>Pucciniales</taxon>
        <taxon>Pucciniaceae</taxon>
        <taxon>Puccinia</taxon>
    </lineage>
</organism>
<reference evidence="1 2" key="1">
    <citation type="submission" date="2015-08" db="EMBL/GenBank/DDBJ databases">
        <title>Next Generation Sequencing and Analysis of the Genome of Puccinia sorghi L Schw, the Causal Agent of Maize Common Rust.</title>
        <authorList>
            <person name="Rochi L."/>
            <person name="Burguener G."/>
            <person name="Darino M."/>
            <person name="Turjanski A."/>
            <person name="Kreff E."/>
            <person name="Dieguez M.J."/>
            <person name="Sacco F."/>
        </authorList>
    </citation>
    <scope>NUCLEOTIDE SEQUENCE [LARGE SCALE GENOMIC DNA]</scope>
    <source>
        <strain evidence="1 2">RO10H11247</strain>
    </source>
</reference>
<dbReference type="Proteomes" id="UP000037035">
    <property type="component" value="Unassembled WGS sequence"/>
</dbReference>
<gene>
    <name evidence="1" type="ORF">VP01_238g8</name>
</gene>
<keyword evidence="2" id="KW-1185">Reference proteome</keyword>
<name>A0A0L6V6T0_9BASI</name>
<dbReference type="STRING" id="27349.A0A0L6V6T0"/>
<dbReference type="AlphaFoldDB" id="A0A0L6V6T0"/>